<evidence type="ECO:0000313" key="1">
    <source>
        <dbReference type="EMBL" id="CAF2799327.1"/>
    </source>
</evidence>
<dbReference type="EMBL" id="HG994589">
    <property type="protein sequence ID" value="CAF2799327.1"/>
    <property type="molecule type" value="Genomic_DNA"/>
</dbReference>
<accession>A0A7R8CEX0</accession>
<gene>
    <name evidence="1" type="ORF">LSAA_2454</name>
</gene>
<sequence>MVFEPGDDLSPLSNLDFLESSVRKCLCLLTQDVNHKSLTANLMGESDTPLSLASVLMYSTRDFVYIPKIPLYVPLAWNTITKKKWGKGADGGDIDSRVGNPYMGGCGGVVLGYPLVLLIYLDVVFLYHYITPLLAQQTYIILLKCSF</sequence>
<protein>
    <submittedName>
        <fullName evidence="1">(salmon louse) hypothetical protein</fullName>
    </submittedName>
</protein>
<reference evidence="1" key="1">
    <citation type="submission" date="2021-02" db="EMBL/GenBank/DDBJ databases">
        <authorList>
            <person name="Bekaert M."/>
        </authorList>
    </citation>
    <scope>NUCLEOTIDE SEQUENCE</scope>
    <source>
        <strain evidence="1">IoA-00</strain>
    </source>
</reference>
<dbReference type="Proteomes" id="UP000675881">
    <property type="component" value="Chromosome 10"/>
</dbReference>
<dbReference type="AlphaFoldDB" id="A0A7R8CEX0"/>
<name>A0A7R8CEX0_LEPSM</name>
<keyword evidence="2" id="KW-1185">Reference proteome</keyword>
<organism evidence="1 2">
    <name type="scientific">Lepeophtheirus salmonis</name>
    <name type="common">Salmon louse</name>
    <name type="synonym">Caligus salmonis</name>
    <dbReference type="NCBI Taxonomy" id="72036"/>
    <lineage>
        <taxon>Eukaryota</taxon>
        <taxon>Metazoa</taxon>
        <taxon>Ecdysozoa</taxon>
        <taxon>Arthropoda</taxon>
        <taxon>Crustacea</taxon>
        <taxon>Multicrustacea</taxon>
        <taxon>Hexanauplia</taxon>
        <taxon>Copepoda</taxon>
        <taxon>Siphonostomatoida</taxon>
        <taxon>Caligidae</taxon>
        <taxon>Lepeophtheirus</taxon>
    </lineage>
</organism>
<evidence type="ECO:0000313" key="2">
    <source>
        <dbReference type="Proteomes" id="UP000675881"/>
    </source>
</evidence>
<proteinExistence type="predicted"/>